<dbReference type="EMBL" id="FNGP01000005">
    <property type="protein sequence ID" value="SDL71266.1"/>
    <property type="molecule type" value="Genomic_DNA"/>
</dbReference>
<feature type="domain" description="FAD-binding FR-type" evidence="1">
    <location>
        <begin position="10"/>
        <end position="161"/>
    </location>
</feature>
<protein>
    <submittedName>
        <fullName evidence="2">NADPH-dependent ferric siderophore reductase, contains FAD-binding and SIP domains</fullName>
    </submittedName>
</protein>
<gene>
    <name evidence="2" type="ORF">SAMN04488242_2507</name>
</gene>
<dbReference type="Pfam" id="PF08021">
    <property type="entry name" value="FAD_binding_9"/>
    <property type="match status" value="1"/>
</dbReference>
<reference evidence="2 3" key="1">
    <citation type="submission" date="2016-10" db="EMBL/GenBank/DDBJ databases">
        <authorList>
            <person name="de Groot N.N."/>
        </authorList>
    </citation>
    <scope>NUCLEOTIDE SEQUENCE [LARGE SCALE GENOMIC DNA]</scope>
    <source>
        <strain evidence="2 3">CGMCC 1.9159</strain>
    </source>
</reference>
<dbReference type="RefSeq" id="WP_093252794.1">
    <property type="nucleotide sequence ID" value="NZ_FNGP01000005.1"/>
</dbReference>
<name>A0A1G9MAH6_9ACTN</name>
<dbReference type="Pfam" id="PF04954">
    <property type="entry name" value="SIP"/>
    <property type="match status" value="1"/>
</dbReference>
<dbReference type="AlphaFoldDB" id="A0A1G9MAH6"/>
<keyword evidence="3" id="KW-1185">Reference proteome</keyword>
<dbReference type="CDD" id="cd06193">
    <property type="entry name" value="siderophore_interacting"/>
    <property type="match status" value="1"/>
</dbReference>
<dbReference type="InterPro" id="IPR017938">
    <property type="entry name" value="Riboflavin_synthase-like_b-brl"/>
</dbReference>
<proteinExistence type="predicted"/>
<dbReference type="Proteomes" id="UP000199475">
    <property type="component" value="Unassembled WGS sequence"/>
</dbReference>
<dbReference type="InterPro" id="IPR017927">
    <property type="entry name" value="FAD-bd_FR_type"/>
</dbReference>
<dbReference type="STRING" id="686624.SAMN04488242_2507"/>
<dbReference type="InterPro" id="IPR039374">
    <property type="entry name" value="SIP_fam"/>
</dbReference>
<dbReference type="GO" id="GO:0016491">
    <property type="term" value="F:oxidoreductase activity"/>
    <property type="evidence" value="ECO:0007669"/>
    <property type="project" value="InterPro"/>
</dbReference>
<dbReference type="InterPro" id="IPR039261">
    <property type="entry name" value="FNR_nucleotide-bd"/>
</dbReference>
<dbReference type="PROSITE" id="PS51384">
    <property type="entry name" value="FAD_FR"/>
    <property type="match status" value="1"/>
</dbReference>
<dbReference type="Gene3D" id="3.40.50.80">
    <property type="entry name" value="Nucleotide-binding domain of ferredoxin-NADP reductase (FNR) module"/>
    <property type="match status" value="1"/>
</dbReference>
<organism evidence="2 3">
    <name type="scientific">Tessaracoccus oleiagri</name>
    <dbReference type="NCBI Taxonomy" id="686624"/>
    <lineage>
        <taxon>Bacteria</taxon>
        <taxon>Bacillati</taxon>
        <taxon>Actinomycetota</taxon>
        <taxon>Actinomycetes</taxon>
        <taxon>Propionibacteriales</taxon>
        <taxon>Propionibacteriaceae</taxon>
        <taxon>Tessaracoccus</taxon>
    </lineage>
</organism>
<dbReference type="SUPFAM" id="SSF63380">
    <property type="entry name" value="Riboflavin synthase domain-like"/>
    <property type="match status" value="1"/>
</dbReference>
<dbReference type="PANTHER" id="PTHR30157">
    <property type="entry name" value="FERRIC REDUCTASE, NADPH-DEPENDENT"/>
    <property type="match status" value="1"/>
</dbReference>
<dbReference type="Gene3D" id="2.40.30.10">
    <property type="entry name" value="Translation factors"/>
    <property type="match status" value="1"/>
</dbReference>
<evidence type="ECO:0000313" key="3">
    <source>
        <dbReference type="Proteomes" id="UP000199475"/>
    </source>
</evidence>
<dbReference type="InterPro" id="IPR007037">
    <property type="entry name" value="SIP_rossman_dom"/>
</dbReference>
<sequence length="323" mass="34425">MTSRSRTSPTLALAGTVTGVEDLCPTLRRVTLGGPELAHLGVAGPTLDLRLKLVVPDAGADFASVLECLAEVRPDAPGGDDAGWYRRWLAQPEHRRGAMRTYTARELRHTASGTELVVDFVLHLDEVDGELVGGPATLWAARATVGDPVAVVGPNRAVCGADYGGIEWRPGRAREVLLVGDETAVPAVAAICAELARQDDHRTWRGRALLEVPTRADALPIAAPPGLEVAWLPRDGAPRGSLLPAALADAAPPARRLQVAVEDVDLDRTILWETGSGRAAERYAWVAGEAGSLKPLRRWLLGPAGYTRDQVAIMGYWREGMAG</sequence>
<evidence type="ECO:0000313" key="2">
    <source>
        <dbReference type="EMBL" id="SDL71266.1"/>
    </source>
</evidence>
<dbReference type="OrthoDB" id="9814826at2"/>
<dbReference type="InterPro" id="IPR013113">
    <property type="entry name" value="SIP_FAD-bd"/>
</dbReference>
<dbReference type="PANTHER" id="PTHR30157:SF0">
    <property type="entry name" value="NADPH-DEPENDENT FERRIC-CHELATE REDUCTASE"/>
    <property type="match status" value="1"/>
</dbReference>
<accession>A0A1G9MAH6</accession>
<evidence type="ECO:0000259" key="1">
    <source>
        <dbReference type="PROSITE" id="PS51384"/>
    </source>
</evidence>